<reference evidence="1 2" key="1">
    <citation type="submission" date="2018-05" db="EMBL/GenBank/DDBJ databases">
        <title>Coraliomargarita sinensis sp. nov., isolated from a marine solar saltern.</title>
        <authorList>
            <person name="Zhou L.Y."/>
        </authorList>
    </citation>
    <scope>NUCLEOTIDE SEQUENCE [LARGE SCALE GENOMIC DNA]</scope>
    <source>
        <strain evidence="1 2">WN38</strain>
    </source>
</reference>
<keyword evidence="2" id="KW-1185">Reference proteome</keyword>
<gene>
    <name evidence="1" type="ORF">DDZ13_06420</name>
</gene>
<proteinExistence type="predicted"/>
<dbReference type="EMBL" id="QHJQ01000003">
    <property type="protein sequence ID" value="PXA04797.1"/>
    <property type="molecule type" value="Genomic_DNA"/>
</dbReference>
<evidence type="ECO:0000313" key="1">
    <source>
        <dbReference type="EMBL" id="PXA04797.1"/>
    </source>
</evidence>
<dbReference type="OrthoDB" id="839866at2"/>
<dbReference type="AlphaFoldDB" id="A0A317ZKU8"/>
<dbReference type="Proteomes" id="UP000247099">
    <property type="component" value="Unassembled WGS sequence"/>
</dbReference>
<evidence type="ECO:0000313" key="2">
    <source>
        <dbReference type="Proteomes" id="UP000247099"/>
    </source>
</evidence>
<accession>A0A317ZKU8</accession>
<dbReference type="RefSeq" id="WP_110130603.1">
    <property type="nucleotide sequence ID" value="NZ_QHJQ01000003.1"/>
</dbReference>
<name>A0A317ZKU8_9BACT</name>
<organism evidence="1 2">
    <name type="scientific">Coraliomargarita sinensis</name>
    <dbReference type="NCBI Taxonomy" id="2174842"/>
    <lineage>
        <taxon>Bacteria</taxon>
        <taxon>Pseudomonadati</taxon>
        <taxon>Verrucomicrobiota</taxon>
        <taxon>Opitutia</taxon>
        <taxon>Puniceicoccales</taxon>
        <taxon>Coraliomargaritaceae</taxon>
        <taxon>Coraliomargarita</taxon>
    </lineage>
</organism>
<dbReference type="InParanoid" id="A0A317ZKU8"/>
<sequence>MRLDRTSFKKQSFAEAAAEHQATYKAMSAEERSKSFKYLMQVNYGFLGKDWPKMDKTAFSKRLRK</sequence>
<protein>
    <submittedName>
        <fullName evidence="1">Uncharacterized protein</fullName>
    </submittedName>
</protein>
<comment type="caution">
    <text evidence="1">The sequence shown here is derived from an EMBL/GenBank/DDBJ whole genome shotgun (WGS) entry which is preliminary data.</text>
</comment>